<evidence type="ECO:0000313" key="10">
    <source>
        <dbReference type="Proteomes" id="UP000000552"/>
    </source>
</evidence>
<dbReference type="PROSITE" id="PS50850">
    <property type="entry name" value="MFS"/>
    <property type="match status" value="1"/>
</dbReference>
<organism evidence="9 10">
    <name type="scientific">Mesorhizobium japonicum (strain LMG 29417 / CECT 9101 / MAFF 303099)</name>
    <name type="common">Mesorhizobium loti (strain MAFF 303099)</name>
    <dbReference type="NCBI Taxonomy" id="266835"/>
    <lineage>
        <taxon>Bacteria</taxon>
        <taxon>Pseudomonadati</taxon>
        <taxon>Pseudomonadota</taxon>
        <taxon>Alphaproteobacteria</taxon>
        <taxon>Hyphomicrobiales</taxon>
        <taxon>Phyllobacteriaceae</taxon>
        <taxon>Mesorhizobium</taxon>
    </lineage>
</organism>
<keyword evidence="5 7" id="KW-1133">Transmembrane helix</keyword>
<proteinExistence type="predicted"/>
<feature type="transmembrane region" description="Helical" evidence="7">
    <location>
        <begin position="169"/>
        <end position="191"/>
    </location>
</feature>
<dbReference type="GO" id="GO:0005886">
    <property type="term" value="C:plasma membrane"/>
    <property type="evidence" value="ECO:0007669"/>
    <property type="project" value="UniProtKB-SubCell"/>
</dbReference>
<dbReference type="GO" id="GO:0022857">
    <property type="term" value="F:transmembrane transporter activity"/>
    <property type="evidence" value="ECO:0007669"/>
    <property type="project" value="InterPro"/>
</dbReference>
<dbReference type="Gene3D" id="1.20.1720.10">
    <property type="entry name" value="Multidrug resistance protein D"/>
    <property type="match status" value="1"/>
</dbReference>
<dbReference type="Pfam" id="PF07690">
    <property type="entry name" value="MFS_1"/>
    <property type="match status" value="1"/>
</dbReference>
<evidence type="ECO:0000256" key="3">
    <source>
        <dbReference type="ARBA" id="ARBA00022475"/>
    </source>
</evidence>
<comment type="subcellular location">
    <subcellularLocation>
        <location evidence="1">Cell membrane</location>
        <topology evidence="1">Multi-pass membrane protein</topology>
    </subcellularLocation>
</comment>
<evidence type="ECO:0000256" key="4">
    <source>
        <dbReference type="ARBA" id="ARBA00022692"/>
    </source>
</evidence>
<evidence type="ECO:0000256" key="5">
    <source>
        <dbReference type="ARBA" id="ARBA00022989"/>
    </source>
</evidence>
<sequence length="529" mass="55988">MILTYICCGHINRPRTSETPMSIDSTLPDAPPAESGAKPDITTLVVYSGALIAMFMATIDMQIVVTALPTIAGELGNLHLFGWVGAAYLLSTAAVAPFYGKLGDMYGRKNVVLTAIALFLLGSLVCGMAWSMESLIAARVLQGIGGGGLMVSAFAMIGELFGPRDRAKYQGYSSAVFALSSVLGPLAGGYITSLFGWRWVFLVNLPIGIVVLAILAFAMRSRFNEKRHSIDYLGGLLLAIGTTAIVYWGYHLLDPAGPDLLTFALPVVALAAIASFILVERRAEEPIVPLRLFGSSTVRIVSGVSVVAGSVTLGMFFYFALYMQTLTGLSPAEVGFLFLPASLTSMVISIVAGRVIAATGRYKWMPVVAMGIGGLLMIGFVFINSHTPIWVLAVMMGLFGISMGLQFQVLIVAIQAAAPLQDIGAVTSLITQARTIGASLGLALNGAVMTWALNRQTSELPADAAALLPDGLTGLNPHLASSLPAAIRDVVLAHYSSGFNVMFIWVAALYFVAMALTLLLEDIQIPKRG</sequence>
<dbReference type="Proteomes" id="UP000000552">
    <property type="component" value="Chromosome"/>
</dbReference>
<evidence type="ECO:0000256" key="1">
    <source>
        <dbReference type="ARBA" id="ARBA00004651"/>
    </source>
</evidence>
<feature type="transmembrane region" description="Helical" evidence="7">
    <location>
        <begin position="197"/>
        <end position="218"/>
    </location>
</feature>
<evidence type="ECO:0000313" key="9">
    <source>
        <dbReference type="EMBL" id="BAB53056.1"/>
    </source>
</evidence>
<dbReference type="InterPro" id="IPR036259">
    <property type="entry name" value="MFS_trans_sf"/>
</dbReference>
<keyword evidence="6 7" id="KW-0472">Membrane</keyword>
<dbReference type="Gene3D" id="1.20.1250.20">
    <property type="entry name" value="MFS general substrate transporter like domains"/>
    <property type="match status" value="1"/>
</dbReference>
<feature type="transmembrane region" description="Helical" evidence="7">
    <location>
        <begin position="435"/>
        <end position="453"/>
    </location>
</feature>
<feature type="domain" description="Major facilitator superfamily (MFS) profile" evidence="8">
    <location>
        <begin position="46"/>
        <end position="525"/>
    </location>
</feature>
<feature type="transmembrane region" description="Helical" evidence="7">
    <location>
        <begin position="334"/>
        <end position="357"/>
    </location>
</feature>
<reference evidence="9 10" key="1">
    <citation type="journal article" date="2000" name="DNA Res.">
        <title>Complete genome structure of the nitrogen-fixing symbiotic bacterium Mesorhizobium loti.</title>
        <authorList>
            <person name="Kaneko T."/>
            <person name="Nakamura Y."/>
            <person name="Sato S."/>
            <person name="Asamizu E."/>
            <person name="Kato T."/>
            <person name="Sasamoto S."/>
            <person name="Watanabe A."/>
            <person name="Idesawa K."/>
            <person name="Ishikawa A."/>
            <person name="Kawashima K."/>
            <person name="Kimura T."/>
            <person name="Kishida Y."/>
            <person name="Kiyokawa C."/>
            <person name="Kohara M."/>
            <person name="Matsumoto M."/>
            <person name="Matsuno A."/>
            <person name="Mochizuki Y."/>
            <person name="Nakayama S."/>
            <person name="Nakazaki N."/>
            <person name="Shimpo S."/>
            <person name="Sugimoto M."/>
            <person name="Takeuchi C."/>
            <person name="Yamada M."/>
            <person name="Tabata S."/>
        </authorList>
    </citation>
    <scope>NUCLEOTIDE SEQUENCE [LARGE SCALE GENOMIC DNA]</scope>
    <source>
        <strain evidence="10">LMG 29417 / CECT 9101 / MAFF 303099</strain>
    </source>
</reference>
<dbReference type="HOGENOM" id="CLU_000960_22_3_5"/>
<keyword evidence="2" id="KW-0813">Transport</keyword>
<feature type="transmembrane region" description="Helical" evidence="7">
    <location>
        <begin position="364"/>
        <end position="383"/>
    </location>
</feature>
<feature type="transmembrane region" description="Helical" evidence="7">
    <location>
        <begin position="44"/>
        <end position="68"/>
    </location>
</feature>
<evidence type="ECO:0000259" key="8">
    <source>
        <dbReference type="PROSITE" id="PS50850"/>
    </source>
</evidence>
<dbReference type="PANTHER" id="PTHR23501:SF191">
    <property type="entry name" value="VACUOLAR BASIC AMINO ACID TRANSPORTER 4"/>
    <property type="match status" value="1"/>
</dbReference>
<keyword evidence="4 7" id="KW-0812">Transmembrane</keyword>
<gene>
    <name evidence="9" type="ordered locus">mlr6842</name>
</gene>
<feature type="transmembrane region" description="Helical" evidence="7">
    <location>
        <begin position="230"/>
        <end position="248"/>
    </location>
</feature>
<dbReference type="AlphaFoldDB" id="Q987Z4"/>
<dbReference type="InterPro" id="IPR020846">
    <property type="entry name" value="MFS_dom"/>
</dbReference>
<dbReference type="eggNOG" id="COG0477">
    <property type="taxonomic scope" value="Bacteria"/>
</dbReference>
<dbReference type="KEGG" id="mlo:mlr6842"/>
<feature type="transmembrane region" description="Helical" evidence="7">
    <location>
        <begin position="136"/>
        <end position="157"/>
    </location>
</feature>
<dbReference type="InterPro" id="IPR011701">
    <property type="entry name" value="MFS"/>
</dbReference>
<evidence type="ECO:0000256" key="2">
    <source>
        <dbReference type="ARBA" id="ARBA00022448"/>
    </source>
</evidence>
<keyword evidence="3" id="KW-1003">Cell membrane</keyword>
<dbReference type="SUPFAM" id="SSF103473">
    <property type="entry name" value="MFS general substrate transporter"/>
    <property type="match status" value="1"/>
</dbReference>
<feature type="transmembrane region" description="Helical" evidence="7">
    <location>
        <begin position="260"/>
        <end position="279"/>
    </location>
</feature>
<feature type="transmembrane region" description="Helical" evidence="7">
    <location>
        <begin position="502"/>
        <end position="520"/>
    </location>
</feature>
<dbReference type="CDD" id="cd17502">
    <property type="entry name" value="MFS_Azr1_MDR_like"/>
    <property type="match status" value="1"/>
</dbReference>
<name>Q987Z4_RHILO</name>
<evidence type="ECO:0000256" key="7">
    <source>
        <dbReference type="SAM" id="Phobius"/>
    </source>
</evidence>
<dbReference type="PANTHER" id="PTHR23501">
    <property type="entry name" value="MAJOR FACILITATOR SUPERFAMILY"/>
    <property type="match status" value="1"/>
</dbReference>
<dbReference type="FunFam" id="1.20.1720.10:FF:000004">
    <property type="entry name" value="EmrB/QacA family drug resistance transporter"/>
    <property type="match status" value="1"/>
</dbReference>
<feature type="transmembrane region" description="Helical" evidence="7">
    <location>
        <begin position="111"/>
        <end position="130"/>
    </location>
</feature>
<feature type="transmembrane region" description="Helical" evidence="7">
    <location>
        <begin position="389"/>
        <end position="414"/>
    </location>
</feature>
<feature type="transmembrane region" description="Helical" evidence="7">
    <location>
        <begin position="80"/>
        <end position="99"/>
    </location>
</feature>
<evidence type="ECO:0000256" key="6">
    <source>
        <dbReference type="ARBA" id="ARBA00023136"/>
    </source>
</evidence>
<feature type="transmembrane region" description="Helical" evidence="7">
    <location>
        <begin position="300"/>
        <end position="322"/>
    </location>
</feature>
<accession>Q987Z4</accession>
<protein>
    <submittedName>
        <fullName evidence="9">Mlr6842 protein</fullName>
    </submittedName>
</protein>
<dbReference type="EMBL" id="BA000012">
    <property type="protein sequence ID" value="BAB53056.1"/>
    <property type="molecule type" value="Genomic_DNA"/>
</dbReference>